<accession>B4VM19</accession>
<evidence type="ECO:0000313" key="2">
    <source>
        <dbReference type="Proteomes" id="UP000003835"/>
    </source>
</evidence>
<reference evidence="1 2" key="1">
    <citation type="submission" date="2008-07" db="EMBL/GenBank/DDBJ databases">
        <authorList>
            <person name="Tandeau de Marsac N."/>
            <person name="Ferriera S."/>
            <person name="Johnson J."/>
            <person name="Kravitz S."/>
            <person name="Beeson K."/>
            <person name="Sutton G."/>
            <person name="Rogers Y.-H."/>
            <person name="Friedman R."/>
            <person name="Frazier M."/>
            <person name="Venter J.C."/>
        </authorList>
    </citation>
    <scope>NUCLEOTIDE SEQUENCE [LARGE SCALE GENOMIC DNA]</scope>
    <source>
        <strain evidence="1 2">PCC 7420</strain>
    </source>
</reference>
<protein>
    <submittedName>
        <fullName evidence="1">Uncharacterized protein</fullName>
    </submittedName>
</protein>
<sequence length="55" mass="5977">MSLLPVFTRRAGLVKLWVCTKMLSVKPAPTTLRLYPLQLSPSPPSLPASRLTDAG</sequence>
<evidence type="ECO:0000313" key="1">
    <source>
        <dbReference type="EMBL" id="EDX76834.1"/>
    </source>
</evidence>
<keyword evidence="2" id="KW-1185">Reference proteome</keyword>
<organism evidence="1 2">
    <name type="scientific">Coleofasciculus chthonoplastes PCC 7420</name>
    <dbReference type="NCBI Taxonomy" id="118168"/>
    <lineage>
        <taxon>Bacteria</taxon>
        <taxon>Bacillati</taxon>
        <taxon>Cyanobacteriota</taxon>
        <taxon>Cyanophyceae</taxon>
        <taxon>Coleofasciculales</taxon>
        <taxon>Coleofasciculaceae</taxon>
        <taxon>Coleofasciculus</taxon>
    </lineage>
</organism>
<gene>
    <name evidence="1" type="ORF">MC7420_1837</name>
</gene>
<dbReference type="AlphaFoldDB" id="B4VM19"/>
<proteinExistence type="predicted"/>
<dbReference type="HOGENOM" id="CLU_3024272_0_0_3"/>
<dbReference type="EMBL" id="DS989845">
    <property type="protein sequence ID" value="EDX76834.1"/>
    <property type="molecule type" value="Genomic_DNA"/>
</dbReference>
<dbReference type="Proteomes" id="UP000003835">
    <property type="component" value="Unassembled WGS sequence"/>
</dbReference>
<name>B4VM19_9CYAN</name>